<gene>
    <name evidence="1" type="ORF">Q6348_00095</name>
</gene>
<evidence type="ECO:0000313" key="1">
    <source>
        <dbReference type="EMBL" id="MDO8105595.1"/>
    </source>
</evidence>
<dbReference type="Proteomes" id="UP001232536">
    <property type="component" value="Unassembled WGS sequence"/>
</dbReference>
<evidence type="ECO:0000313" key="2">
    <source>
        <dbReference type="Proteomes" id="UP001232536"/>
    </source>
</evidence>
<keyword evidence="2" id="KW-1185">Reference proteome</keyword>
<sequence length="90" mass="9530">MDVTREPGYAEAHARIERTYGPLWAERFAVLAPLMFEDSEGALAKAFLYGLDANAAGSAVGEDVAWTACEAIVDDVAAAVVREAEELIGG</sequence>
<dbReference type="RefSeq" id="WP_304599307.1">
    <property type="nucleotide sequence ID" value="NZ_JAUQYO010000005.1"/>
</dbReference>
<reference evidence="1 2" key="1">
    <citation type="submission" date="2023-07" db="EMBL/GenBank/DDBJ databases">
        <title>Description of novel actinomycetes strains, isolated from tidal flat sediment.</title>
        <authorList>
            <person name="Lu C."/>
        </authorList>
    </citation>
    <scope>NUCLEOTIDE SEQUENCE [LARGE SCALE GENOMIC DNA]</scope>
    <source>
        <strain evidence="1 2">SYSU T00b441</strain>
    </source>
</reference>
<accession>A0ABT9D583</accession>
<name>A0ABT9D583_9CELL</name>
<proteinExistence type="predicted"/>
<protein>
    <submittedName>
        <fullName evidence="1">Uncharacterized protein</fullName>
    </submittedName>
</protein>
<comment type="caution">
    <text evidence="1">The sequence shown here is derived from an EMBL/GenBank/DDBJ whole genome shotgun (WGS) entry which is preliminary data.</text>
</comment>
<dbReference type="EMBL" id="JAUQYP010000001">
    <property type="protein sequence ID" value="MDO8105595.1"/>
    <property type="molecule type" value="Genomic_DNA"/>
</dbReference>
<organism evidence="1 2">
    <name type="scientific">Actinotalea lenta</name>
    <dbReference type="NCBI Taxonomy" id="3064654"/>
    <lineage>
        <taxon>Bacteria</taxon>
        <taxon>Bacillati</taxon>
        <taxon>Actinomycetota</taxon>
        <taxon>Actinomycetes</taxon>
        <taxon>Micrococcales</taxon>
        <taxon>Cellulomonadaceae</taxon>
        <taxon>Actinotalea</taxon>
    </lineage>
</organism>